<evidence type="ECO:0000256" key="1">
    <source>
        <dbReference type="SAM" id="Phobius"/>
    </source>
</evidence>
<feature type="domain" description="Peptidase M56" evidence="2">
    <location>
        <begin position="167"/>
        <end position="268"/>
    </location>
</feature>
<protein>
    <submittedName>
        <fullName evidence="3">Beta-lactamase regulating signal transducer with metallopeptidase domain</fullName>
    </submittedName>
</protein>
<gene>
    <name evidence="3" type="ORF">CLV25_107129</name>
</gene>
<sequence>MMEFLTKSAAWITIFYLFYRLFLVRETFYRLNRILLLLGIVLSLVLPAVSFTGWFSRQSVVKDVVKVYFKPEVSQNVATPAVINNKPVAVVAMQQPSLGSNVGWLLVAYFLGFTIMLLLLLYNLVRILLVRQRASYLQINGTRIYEVEADSAAFTFFRWIFLNPSMVNKEDVVQIIEHERIHARKLHSVDLMLAELIRAVLWFNPLAWLYKRLVAQNLEFETDNVILQKGYNRKLYQYSLLNASVSKGGFALVSSFNINHLKTRIAMMNKKRSSKVSMVKMLLMLPVALMVALVLCFSDVRARIASSYQKEKIKKEAVVFDKKKGKDSKFQLECTNVIANKNSTVMYDKVKFTAIVCKNSKAASVDNGFIVVDGQRAQDRVLSRISGRTFEILTIYKKDLIGINLSDNAEHTACFLFTESYCNHNRLKNENDFFLDGDVRYILNGVVTSKENLSSVMSKSVVSYDFVKPNADTLGVKVTPKTLLLIITTK</sequence>
<dbReference type="Pfam" id="PF05569">
    <property type="entry name" value="Peptidase_M56"/>
    <property type="match status" value="1"/>
</dbReference>
<dbReference type="InterPro" id="IPR008756">
    <property type="entry name" value="Peptidase_M56"/>
</dbReference>
<accession>A0A4V2RPH8</accession>
<feature type="transmembrane region" description="Helical" evidence="1">
    <location>
        <begin position="35"/>
        <end position="55"/>
    </location>
</feature>
<keyword evidence="1" id="KW-0812">Transmembrane</keyword>
<organism evidence="3 4">
    <name type="scientific">Acetobacteroides hydrogenigenes</name>
    <dbReference type="NCBI Taxonomy" id="979970"/>
    <lineage>
        <taxon>Bacteria</taxon>
        <taxon>Pseudomonadati</taxon>
        <taxon>Bacteroidota</taxon>
        <taxon>Bacteroidia</taxon>
        <taxon>Bacteroidales</taxon>
        <taxon>Rikenellaceae</taxon>
        <taxon>Acetobacteroides</taxon>
    </lineage>
</organism>
<feature type="transmembrane region" description="Helical" evidence="1">
    <location>
        <begin position="279"/>
        <end position="300"/>
    </location>
</feature>
<reference evidence="3 4" key="1">
    <citation type="submission" date="2019-03" db="EMBL/GenBank/DDBJ databases">
        <title>Genomic Encyclopedia of Archaeal and Bacterial Type Strains, Phase II (KMG-II): from individual species to whole genera.</title>
        <authorList>
            <person name="Goeker M."/>
        </authorList>
    </citation>
    <scope>NUCLEOTIDE SEQUENCE [LARGE SCALE GENOMIC DNA]</scope>
    <source>
        <strain evidence="3 4">RL-C</strain>
    </source>
</reference>
<keyword evidence="4" id="KW-1185">Reference proteome</keyword>
<dbReference type="Proteomes" id="UP000294830">
    <property type="component" value="Unassembled WGS sequence"/>
</dbReference>
<dbReference type="RefSeq" id="WP_131839303.1">
    <property type="nucleotide sequence ID" value="NZ_SLWB01000007.1"/>
</dbReference>
<dbReference type="InterPro" id="IPR052173">
    <property type="entry name" value="Beta-lactam_resp_regulator"/>
</dbReference>
<feature type="transmembrane region" description="Helical" evidence="1">
    <location>
        <begin position="102"/>
        <end position="125"/>
    </location>
</feature>
<evidence type="ECO:0000313" key="4">
    <source>
        <dbReference type="Proteomes" id="UP000294830"/>
    </source>
</evidence>
<evidence type="ECO:0000259" key="2">
    <source>
        <dbReference type="Pfam" id="PF05569"/>
    </source>
</evidence>
<comment type="caution">
    <text evidence="3">The sequence shown here is derived from an EMBL/GenBank/DDBJ whole genome shotgun (WGS) entry which is preliminary data.</text>
</comment>
<keyword evidence="1" id="KW-1133">Transmembrane helix</keyword>
<dbReference type="EMBL" id="SLWB01000007">
    <property type="protein sequence ID" value="TCN67670.1"/>
    <property type="molecule type" value="Genomic_DNA"/>
</dbReference>
<dbReference type="OrthoDB" id="9814002at2"/>
<dbReference type="PANTHER" id="PTHR34978">
    <property type="entry name" value="POSSIBLE SENSOR-TRANSDUCER PROTEIN BLAR"/>
    <property type="match status" value="1"/>
</dbReference>
<dbReference type="AlphaFoldDB" id="A0A4V2RPH8"/>
<name>A0A4V2RPH8_9BACT</name>
<keyword evidence="1" id="KW-0472">Membrane</keyword>
<evidence type="ECO:0000313" key="3">
    <source>
        <dbReference type="EMBL" id="TCN67670.1"/>
    </source>
</evidence>
<feature type="transmembrane region" description="Helical" evidence="1">
    <location>
        <begin position="6"/>
        <end position="23"/>
    </location>
</feature>
<dbReference type="PANTHER" id="PTHR34978:SF3">
    <property type="entry name" value="SLR0241 PROTEIN"/>
    <property type="match status" value="1"/>
</dbReference>
<proteinExistence type="predicted"/>